<evidence type="ECO:0000313" key="2">
    <source>
        <dbReference type="Proteomes" id="UP001055811"/>
    </source>
</evidence>
<evidence type="ECO:0000313" key="1">
    <source>
        <dbReference type="EMBL" id="KAI3691089.1"/>
    </source>
</evidence>
<protein>
    <submittedName>
        <fullName evidence="1">Uncharacterized protein</fullName>
    </submittedName>
</protein>
<accession>A0ACB8Z1I9</accession>
<sequence length="76" mass="8516">MFSVHISLSISIWASVCLPHNRLHWCHRSPLISIAQPKFGPSSACNTIVVRHRTPSCTERKSRHLPVVTTDVISQS</sequence>
<reference evidence="2" key="1">
    <citation type="journal article" date="2022" name="Mol. Ecol. Resour.">
        <title>The genomes of chicory, endive, great burdock and yacon provide insights into Asteraceae palaeo-polyploidization history and plant inulin production.</title>
        <authorList>
            <person name="Fan W."/>
            <person name="Wang S."/>
            <person name="Wang H."/>
            <person name="Wang A."/>
            <person name="Jiang F."/>
            <person name="Liu H."/>
            <person name="Zhao H."/>
            <person name="Xu D."/>
            <person name="Zhang Y."/>
        </authorList>
    </citation>
    <scope>NUCLEOTIDE SEQUENCE [LARGE SCALE GENOMIC DNA]</scope>
    <source>
        <strain evidence="2">cv. Punajuju</strain>
    </source>
</reference>
<organism evidence="1 2">
    <name type="scientific">Cichorium intybus</name>
    <name type="common">Chicory</name>
    <dbReference type="NCBI Taxonomy" id="13427"/>
    <lineage>
        <taxon>Eukaryota</taxon>
        <taxon>Viridiplantae</taxon>
        <taxon>Streptophyta</taxon>
        <taxon>Embryophyta</taxon>
        <taxon>Tracheophyta</taxon>
        <taxon>Spermatophyta</taxon>
        <taxon>Magnoliopsida</taxon>
        <taxon>eudicotyledons</taxon>
        <taxon>Gunneridae</taxon>
        <taxon>Pentapetalae</taxon>
        <taxon>asterids</taxon>
        <taxon>campanulids</taxon>
        <taxon>Asterales</taxon>
        <taxon>Asteraceae</taxon>
        <taxon>Cichorioideae</taxon>
        <taxon>Cichorieae</taxon>
        <taxon>Cichoriinae</taxon>
        <taxon>Cichorium</taxon>
    </lineage>
</organism>
<comment type="caution">
    <text evidence="1">The sequence shown here is derived from an EMBL/GenBank/DDBJ whole genome shotgun (WGS) entry which is preliminary data.</text>
</comment>
<reference evidence="1 2" key="2">
    <citation type="journal article" date="2022" name="Mol. Ecol. Resour.">
        <title>The genomes of chicory, endive, great burdock and yacon provide insights into Asteraceae paleo-polyploidization history and plant inulin production.</title>
        <authorList>
            <person name="Fan W."/>
            <person name="Wang S."/>
            <person name="Wang H."/>
            <person name="Wang A."/>
            <person name="Jiang F."/>
            <person name="Liu H."/>
            <person name="Zhao H."/>
            <person name="Xu D."/>
            <person name="Zhang Y."/>
        </authorList>
    </citation>
    <scope>NUCLEOTIDE SEQUENCE [LARGE SCALE GENOMIC DNA]</scope>
    <source>
        <strain evidence="2">cv. Punajuju</strain>
        <tissue evidence="1">Leaves</tissue>
    </source>
</reference>
<name>A0ACB8Z1I9_CICIN</name>
<gene>
    <name evidence="1" type="ORF">L2E82_49306</name>
</gene>
<proteinExistence type="predicted"/>
<dbReference type="EMBL" id="CM042017">
    <property type="protein sequence ID" value="KAI3691089.1"/>
    <property type="molecule type" value="Genomic_DNA"/>
</dbReference>
<keyword evidence="2" id="KW-1185">Reference proteome</keyword>
<dbReference type="Proteomes" id="UP001055811">
    <property type="component" value="Linkage Group LG09"/>
</dbReference>